<proteinExistence type="predicted"/>
<dbReference type="OrthoDB" id="9798835at2"/>
<dbReference type="AlphaFoldDB" id="A0A4Y8X0H1"/>
<evidence type="ECO:0000256" key="2">
    <source>
        <dbReference type="ARBA" id="ARBA00023125"/>
    </source>
</evidence>
<dbReference type="PROSITE" id="PS50987">
    <property type="entry name" value="HTH_ARSR_2"/>
    <property type="match status" value="1"/>
</dbReference>
<dbReference type="CDD" id="cd00090">
    <property type="entry name" value="HTH_ARSR"/>
    <property type="match status" value="1"/>
</dbReference>
<dbReference type="NCBIfam" id="NF033788">
    <property type="entry name" value="HTH_metalloreg"/>
    <property type="match status" value="1"/>
</dbReference>
<evidence type="ECO:0000256" key="1">
    <source>
        <dbReference type="ARBA" id="ARBA00023015"/>
    </source>
</evidence>
<dbReference type="InterPro" id="IPR036390">
    <property type="entry name" value="WH_DNA-bd_sf"/>
</dbReference>
<accession>A0A4Y8X0H1</accession>
<dbReference type="SUPFAM" id="SSF46785">
    <property type="entry name" value="Winged helix' DNA-binding domain"/>
    <property type="match status" value="1"/>
</dbReference>
<name>A0A4Y8X0H1_9MICC</name>
<dbReference type="Pfam" id="PF01022">
    <property type="entry name" value="HTH_5"/>
    <property type="match status" value="1"/>
</dbReference>
<dbReference type="InterPro" id="IPR001845">
    <property type="entry name" value="HTH_ArsR_DNA-bd_dom"/>
</dbReference>
<dbReference type="EMBL" id="JACHMC010000001">
    <property type="protein sequence ID" value="MBB4883921.1"/>
    <property type="molecule type" value="Genomic_DNA"/>
</dbReference>
<evidence type="ECO:0000256" key="3">
    <source>
        <dbReference type="ARBA" id="ARBA00023163"/>
    </source>
</evidence>
<dbReference type="RefSeq" id="WP_135030474.1">
    <property type="nucleotide sequence ID" value="NZ_BMLA01000007.1"/>
</dbReference>
<evidence type="ECO:0000313" key="5">
    <source>
        <dbReference type="Proteomes" id="UP000560081"/>
    </source>
</evidence>
<evidence type="ECO:0000313" key="4">
    <source>
        <dbReference type="EMBL" id="MBB4883921.1"/>
    </source>
</evidence>
<dbReference type="PRINTS" id="PR00778">
    <property type="entry name" value="HTHARSR"/>
</dbReference>
<dbReference type="Proteomes" id="UP000560081">
    <property type="component" value="Unassembled WGS sequence"/>
</dbReference>
<keyword evidence="5" id="KW-1185">Reference proteome</keyword>
<dbReference type="PANTHER" id="PTHR33154:SF18">
    <property type="entry name" value="ARSENICAL RESISTANCE OPERON REPRESSOR"/>
    <property type="match status" value="1"/>
</dbReference>
<gene>
    <name evidence="4" type="ORF">BJ976_002272</name>
</gene>
<dbReference type="Gene3D" id="1.10.10.10">
    <property type="entry name" value="Winged helix-like DNA-binding domain superfamily/Winged helix DNA-binding domain"/>
    <property type="match status" value="1"/>
</dbReference>
<keyword evidence="3" id="KW-0804">Transcription</keyword>
<organism evidence="4 5">
    <name type="scientific">Micrococcus flavus</name>
    <dbReference type="NCBI Taxonomy" id="384602"/>
    <lineage>
        <taxon>Bacteria</taxon>
        <taxon>Bacillati</taxon>
        <taxon>Actinomycetota</taxon>
        <taxon>Actinomycetes</taxon>
        <taxon>Micrococcales</taxon>
        <taxon>Micrococcaceae</taxon>
        <taxon>Micrococcus</taxon>
    </lineage>
</organism>
<comment type="caution">
    <text evidence="4">The sequence shown here is derived from an EMBL/GenBank/DDBJ whole genome shotgun (WGS) entry which is preliminary data.</text>
</comment>
<dbReference type="InterPro" id="IPR011991">
    <property type="entry name" value="ArsR-like_HTH"/>
</dbReference>
<dbReference type="InterPro" id="IPR036388">
    <property type="entry name" value="WH-like_DNA-bd_sf"/>
</dbReference>
<dbReference type="GO" id="GO:0003700">
    <property type="term" value="F:DNA-binding transcription factor activity"/>
    <property type="evidence" value="ECO:0007669"/>
    <property type="project" value="InterPro"/>
</dbReference>
<dbReference type="PANTHER" id="PTHR33154">
    <property type="entry name" value="TRANSCRIPTIONAL REGULATOR, ARSR FAMILY"/>
    <property type="match status" value="1"/>
</dbReference>
<protein>
    <submittedName>
        <fullName evidence="4">ArsR family transcriptional regulator</fullName>
    </submittedName>
</protein>
<keyword evidence="1" id="KW-0805">Transcription regulation</keyword>
<keyword evidence="2" id="KW-0238">DNA-binding</keyword>
<reference evidence="4 5" key="1">
    <citation type="submission" date="2020-08" db="EMBL/GenBank/DDBJ databases">
        <title>Sequencing the genomes of 1000 actinobacteria strains.</title>
        <authorList>
            <person name="Klenk H.-P."/>
        </authorList>
    </citation>
    <scope>NUCLEOTIDE SEQUENCE [LARGE SCALE GENOMIC DNA]</scope>
    <source>
        <strain evidence="4 5">DSM 19079</strain>
    </source>
</reference>
<sequence>MTPLPRAAASPDVGVVAPGEGPADACCAPSAPTLLPAKAAADLAAVFKALSDPTRVRVLAHVAASPEGTVCACHLPEPLGISQPTLSHHLKKLTEAGLVTREQRGRWAHYTAVPAALDASRAFLASPAAPTR</sequence>
<dbReference type="GO" id="GO:0003677">
    <property type="term" value="F:DNA binding"/>
    <property type="evidence" value="ECO:0007669"/>
    <property type="project" value="UniProtKB-KW"/>
</dbReference>
<dbReference type="SMART" id="SM00418">
    <property type="entry name" value="HTH_ARSR"/>
    <property type="match status" value="1"/>
</dbReference>
<dbReference type="InterPro" id="IPR051081">
    <property type="entry name" value="HTH_MetalResp_TranReg"/>
</dbReference>